<dbReference type="Proteomes" id="UP000030746">
    <property type="component" value="Unassembled WGS sequence"/>
</dbReference>
<keyword evidence="4" id="KW-1185">Reference proteome</keyword>
<feature type="compositionally biased region" description="Basic and acidic residues" evidence="2">
    <location>
        <begin position="97"/>
        <end position="107"/>
    </location>
</feature>
<dbReference type="GO" id="GO:0005737">
    <property type="term" value="C:cytoplasm"/>
    <property type="evidence" value="ECO:0007669"/>
    <property type="project" value="TreeGrafter"/>
</dbReference>
<dbReference type="CTD" id="20239842"/>
<dbReference type="GeneID" id="20239842"/>
<proteinExistence type="predicted"/>
<feature type="compositionally biased region" description="Polar residues" evidence="2">
    <location>
        <begin position="76"/>
        <end position="85"/>
    </location>
</feature>
<dbReference type="InterPro" id="IPR034608">
    <property type="entry name" value="CCDC125"/>
</dbReference>
<protein>
    <submittedName>
        <fullName evidence="3">Uncharacterized protein</fullName>
    </submittedName>
</protein>
<accession>V4A493</accession>
<feature type="region of interest" description="Disordered" evidence="2">
    <location>
        <begin position="76"/>
        <end position="117"/>
    </location>
</feature>
<evidence type="ECO:0000313" key="3">
    <source>
        <dbReference type="EMBL" id="ESO89810.1"/>
    </source>
</evidence>
<dbReference type="GO" id="GO:2000146">
    <property type="term" value="P:negative regulation of cell motility"/>
    <property type="evidence" value="ECO:0007669"/>
    <property type="project" value="TreeGrafter"/>
</dbReference>
<evidence type="ECO:0000256" key="2">
    <source>
        <dbReference type="SAM" id="MobiDB-lite"/>
    </source>
</evidence>
<evidence type="ECO:0000256" key="1">
    <source>
        <dbReference type="SAM" id="Coils"/>
    </source>
</evidence>
<gene>
    <name evidence="3" type="ORF">LOTGIDRAFT_164847</name>
</gene>
<dbReference type="KEGG" id="lgi:LOTGIDRAFT_164847"/>
<dbReference type="RefSeq" id="XP_009059594.1">
    <property type="nucleotide sequence ID" value="XM_009061346.1"/>
</dbReference>
<dbReference type="HOGENOM" id="CLU_1016664_0_0_1"/>
<dbReference type="OrthoDB" id="9939852at2759"/>
<dbReference type="GO" id="GO:0035024">
    <property type="term" value="P:negative regulation of Rho protein signal transduction"/>
    <property type="evidence" value="ECO:0007669"/>
    <property type="project" value="TreeGrafter"/>
</dbReference>
<feature type="coiled-coil region" evidence="1">
    <location>
        <begin position="187"/>
        <end position="235"/>
    </location>
</feature>
<sequence>MSGESNRVEDVYGIICGDLGMGEGLKPGGLPHSDKNGFANDLNNSSETALPGLKLEALSCNCTKCEDESLSKTSQPCVHCSYQSPSRKKSKSNGTDCCDHENSRRESQSSAGLTEEFPSYADVPLGTSLRQQKKLFEQNLGTILRNHTNNQPAVLTVSTNSDKCQKDRKSCTRQRRSLSTCEIEKKLVDAVTEVEELKIELETCRRRLDAKYRAIAILKRQAEEAREEVEDNSLMSKEYNSILAKEVNKLSFELQWRESSFMDSQELWAQRFDR</sequence>
<name>V4A493_LOTGI</name>
<organism evidence="3 4">
    <name type="scientific">Lottia gigantea</name>
    <name type="common">Giant owl limpet</name>
    <dbReference type="NCBI Taxonomy" id="225164"/>
    <lineage>
        <taxon>Eukaryota</taxon>
        <taxon>Metazoa</taxon>
        <taxon>Spiralia</taxon>
        <taxon>Lophotrochozoa</taxon>
        <taxon>Mollusca</taxon>
        <taxon>Gastropoda</taxon>
        <taxon>Patellogastropoda</taxon>
        <taxon>Lottioidea</taxon>
        <taxon>Lottiidae</taxon>
        <taxon>Lottia</taxon>
    </lineage>
</organism>
<evidence type="ECO:0000313" key="4">
    <source>
        <dbReference type="Proteomes" id="UP000030746"/>
    </source>
</evidence>
<dbReference type="PANTHER" id="PTHR28616:SF1">
    <property type="entry name" value="COILED-COIL DOMAIN-CONTAINING PROTEIN 125"/>
    <property type="match status" value="1"/>
</dbReference>
<keyword evidence="1" id="KW-0175">Coiled coil</keyword>
<dbReference type="AlphaFoldDB" id="V4A493"/>
<dbReference type="EMBL" id="KB202544">
    <property type="protein sequence ID" value="ESO89810.1"/>
    <property type="molecule type" value="Genomic_DNA"/>
</dbReference>
<dbReference type="PANTHER" id="PTHR28616">
    <property type="entry name" value="COILED-COIL DOMAIN-CONTAINING PROTEIN 125"/>
    <property type="match status" value="1"/>
</dbReference>
<reference evidence="3 4" key="1">
    <citation type="journal article" date="2013" name="Nature">
        <title>Insights into bilaterian evolution from three spiralian genomes.</title>
        <authorList>
            <person name="Simakov O."/>
            <person name="Marletaz F."/>
            <person name="Cho S.J."/>
            <person name="Edsinger-Gonzales E."/>
            <person name="Havlak P."/>
            <person name="Hellsten U."/>
            <person name="Kuo D.H."/>
            <person name="Larsson T."/>
            <person name="Lv J."/>
            <person name="Arendt D."/>
            <person name="Savage R."/>
            <person name="Osoegawa K."/>
            <person name="de Jong P."/>
            <person name="Grimwood J."/>
            <person name="Chapman J.A."/>
            <person name="Shapiro H."/>
            <person name="Aerts A."/>
            <person name="Otillar R.P."/>
            <person name="Terry A.Y."/>
            <person name="Boore J.L."/>
            <person name="Grigoriev I.V."/>
            <person name="Lindberg D.R."/>
            <person name="Seaver E.C."/>
            <person name="Weisblat D.A."/>
            <person name="Putnam N.H."/>
            <person name="Rokhsar D.S."/>
        </authorList>
    </citation>
    <scope>NUCLEOTIDE SEQUENCE [LARGE SCALE GENOMIC DNA]</scope>
</reference>
<dbReference type="OMA" id="NCLKEKM"/>